<keyword evidence="3" id="KW-1185">Reference proteome</keyword>
<reference evidence="3" key="1">
    <citation type="journal article" date="2019" name="Int. J. Syst. Evol. Microbiol.">
        <title>The Global Catalogue of Microorganisms (GCM) 10K type strain sequencing project: providing services to taxonomists for standard genome sequencing and annotation.</title>
        <authorList>
            <consortium name="The Broad Institute Genomics Platform"/>
            <consortium name="The Broad Institute Genome Sequencing Center for Infectious Disease"/>
            <person name="Wu L."/>
            <person name="Ma J."/>
        </authorList>
    </citation>
    <scope>NUCLEOTIDE SEQUENCE [LARGE SCALE GENOMIC DNA]</scope>
    <source>
        <strain evidence="3">JCM 3115</strain>
    </source>
</reference>
<feature type="transmembrane region" description="Helical" evidence="1">
    <location>
        <begin position="55"/>
        <end position="76"/>
    </location>
</feature>
<proteinExistence type="predicted"/>
<dbReference type="EMBL" id="BMQJ01000029">
    <property type="protein sequence ID" value="GGQ31205.1"/>
    <property type="molecule type" value="Genomic_DNA"/>
</dbReference>
<evidence type="ECO:0000313" key="3">
    <source>
        <dbReference type="Proteomes" id="UP000611554"/>
    </source>
</evidence>
<dbReference type="RefSeq" id="WP_229811963.1">
    <property type="nucleotide sequence ID" value="NZ_BMQJ01000029.1"/>
</dbReference>
<name>A0ABQ2RJK2_9ACTN</name>
<keyword evidence="1" id="KW-1133">Transmembrane helix</keyword>
<organism evidence="2 3">
    <name type="scientific">Streptosporangium pseudovulgare</name>
    <dbReference type="NCBI Taxonomy" id="35765"/>
    <lineage>
        <taxon>Bacteria</taxon>
        <taxon>Bacillati</taxon>
        <taxon>Actinomycetota</taxon>
        <taxon>Actinomycetes</taxon>
        <taxon>Streptosporangiales</taxon>
        <taxon>Streptosporangiaceae</taxon>
        <taxon>Streptosporangium</taxon>
    </lineage>
</organism>
<keyword evidence="1" id="KW-0472">Membrane</keyword>
<keyword evidence="1" id="KW-0812">Transmembrane</keyword>
<comment type="caution">
    <text evidence="2">The sequence shown here is derived from an EMBL/GenBank/DDBJ whole genome shotgun (WGS) entry which is preliminary data.</text>
</comment>
<dbReference type="SUPFAM" id="SSF103473">
    <property type="entry name" value="MFS general substrate transporter"/>
    <property type="match status" value="1"/>
</dbReference>
<dbReference type="PANTHER" id="PTHR42910">
    <property type="entry name" value="TRANSPORTER SCO4007-RELATED"/>
    <property type="match status" value="1"/>
</dbReference>
<protein>
    <recommendedName>
        <fullName evidence="4">Major facilitator superfamily (MFS) profile domain-containing protein</fullName>
    </recommendedName>
</protein>
<evidence type="ECO:0008006" key="4">
    <source>
        <dbReference type="Google" id="ProtNLM"/>
    </source>
</evidence>
<accession>A0ABQ2RJK2</accession>
<evidence type="ECO:0000313" key="2">
    <source>
        <dbReference type="EMBL" id="GGQ31205.1"/>
    </source>
</evidence>
<dbReference type="PANTHER" id="PTHR42910:SF1">
    <property type="entry name" value="MAJOR FACILITATOR SUPERFAMILY (MFS) PROFILE DOMAIN-CONTAINING PROTEIN"/>
    <property type="match status" value="1"/>
</dbReference>
<dbReference type="InterPro" id="IPR036259">
    <property type="entry name" value="MFS_trans_sf"/>
</dbReference>
<gene>
    <name evidence="2" type="ORF">GCM10010140_71550</name>
</gene>
<sequence length="116" mass="12228">MTQTLRRTPAAAAPARLRRGPLLLMSAATGLAVAGNHFAQPLLEVIGRQLELSTAMAALIVTAAQGGYALGLILLVPWATWWNAAASASACSPPPRCSCWCPPPRRAARCCWPAPR</sequence>
<dbReference type="Proteomes" id="UP000611554">
    <property type="component" value="Unassembled WGS sequence"/>
</dbReference>
<evidence type="ECO:0000256" key="1">
    <source>
        <dbReference type="SAM" id="Phobius"/>
    </source>
</evidence>